<dbReference type="EMBL" id="QETF01000016">
    <property type="protein sequence ID" value="PWG16250.1"/>
    <property type="molecule type" value="Genomic_DNA"/>
</dbReference>
<keyword evidence="4" id="KW-1185">Reference proteome</keyword>
<protein>
    <submittedName>
        <fullName evidence="3">Uncharacterized protein</fullName>
    </submittedName>
</protein>
<keyword evidence="2" id="KW-0812">Transmembrane</keyword>
<comment type="caution">
    <text evidence="3">The sequence shown here is derived from an EMBL/GenBank/DDBJ whole genome shotgun (WGS) entry which is preliminary data.</text>
</comment>
<dbReference type="Proteomes" id="UP000245293">
    <property type="component" value="Unassembled WGS sequence"/>
</dbReference>
<sequence>MQMIFFVVYGVGFAVVTALAAQARGRNFFGWLLLGLLFGVFALLAVLVMERNPEQSANQSSTSTTLPTATEAAKERERLQRERDAADANFVENYKGRRIERDGDKIKVLTKRFSNVAEARQAIDDGQA</sequence>
<organism evidence="3 4">
    <name type="scientific">Salibaculum griseiflavum</name>
    <dbReference type="NCBI Taxonomy" id="1914409"/>
    <lineage>
        <taxon>Bacteria</taxon>
        <taxon>Pseudomonadati</taxon>
        <taxon>Pseudomonadota</taxon>
        <taxon>Alphaproteobacteria</taxon>
        <taxon>Rhodobacterales</taxon>
        <taxon>Roseobacteraceae</taxon>
        <taxon>Salibaculum</taxon>
    </lineage>
</organism>
<dbReference type="RefSeq" id="WP_109389469.1">
    <property type="nucleotide sequence ID" value="NZ_QETF01000016.1"/>
</dbReference>
<evidence type="ECO:0000313" key="3">
    <source>
        <dbReference type="EMBL" id="PWG16250.1"/>
    </source>
</evidence>
<evidence type="ECO:0000313" key="4">
    <source>
        <dbReference type="Proteomes" id="UP000245293"/>
    </source>
</evidence>
<name>A0A2V1P3B4_9RHOB</name>
<feature type="region of interest" description="Disordered" evidence="1">
    <location>
        <begin position="53"/>
        <end position="84"/>
    </location>
</feature>
<accession>A0A2V1P3B4</accession>
<feature type="compositionally biased region" description="Basic and acidic residues" evidence="1">
    <location>
        <begin position="72"/>
        <end position="84"/>
    </location>
</feature>
<evidence type="ECO:0000256" key="2">
    <source>
        <dbReference type="SAM" id="Phobius"/>
    </source>
</evidence>
<evidence type="ECO:0000256" key="1">
    <source>
        <dbReference type="SAM" id="MobiDB-lite"/>
    </source>
</evidence>
<feature type="compositionally biased region" description="Polar residues" evidence="1">
    <location>
        <begin position="54"/>
        <end position="68"/>
    </location>
</feature>
<keyword evidence="2" id="KW-0472">Membrane</keyword>
<keyword evidence="2" id="KW-1133">Transmembrane helix</keyword>
<proteinExistence type="predicted"/>
<reference evidence="4" key="1">
    <citation type="submission" date="2018-05" db="EMBL/GenBank/DDBJ databases">
        <authorList>
            <person name="Du Z."/>
            <person name="Wang X."/>
        </authorList>
    </citation>
    <scope>NUCLEOTIDE SEQUENCE [LARGE SCALE GENOMIC DNA]</scope>
    <source>
        <strain evidence="4">WDS4C29</strain>
    </source>
</reference>
<gene>
    <name evidence="3" type="ORF">DFK10_12995</name>
</gene>
<dbReference type="AlphaFoldDB" id="A0A2V1P3B4"/>
<feature type="transmembrane region" description="Helical" evidence="2">
    <location>
        <begin position="30"/>
        <end position="49"/>
    </location>
</feature>